<gene>
    <name evidence="4" type="ORF">PHAVU_009G220300g</name>
</gene>
<evidence type="ECO:0000313" key="4">
    <source>
        <dbReference type="EMBL" id="ESW10564.1"/>
    </source>
</evidence>
<keyword evidence="1" id="KW-0479">Metal-binding</keyword>
<evidence type="ECO:0000256" key="1">
    <source>
        <dbReference type="ARBA" id="ARBA00022723"/>
    </source>
</evidence>
<organism evidence="4 5">
    <name type="scientific">Phaseolus vulgaris</name>
    <name type="common">Kidney bean</name>
    <name type="synonym">French bean</name>
    <dbReference type="NCBI Taxonomy" id="3885"/>
    <lineage>
        <taxon>Eukaryota</taxon>
        <taxon>Viridiplantae</taxon>
        <taxon>Streptophyta</taxon>
        <taxon>Embryophyta</taxon>
        <taxon>Tracheophyta</taxon>
        <taxon>Spermatophyta</taxon>
        <taxon>Magnoliopsida</taxon>
        <taxon>eudicotyledons</taxon>
        <taxon>Gunneridae</taxon>
        <taxon>Pentapetalae</taxon>
        <taxon>rosids</taxon>
        <taxon>fabids</taxon>
        <taxon>Fabales</taxon>
        <taxon>Fabaceae</taxon>
        <taxon>Papilionoideae</taxon>
        <taxon>50 kb inversion clade</taxon>
        <taxon>NPAAA clade</taxon>
        <taxon>indigoferoid/millettioid clade</taxon>
        <taxon>Phaseoleae</taxon>
        <taxon>Phaseolus</taxon>
    </lineage>
</organism>
<dbReference type="eggNOG" id="KOG2469">
    <property type="taxonomic scope" value="Eukaryota"/>
</dbReference>
<evidence type="ECO:0000256" key="3">
    <source>
        <dbReference type="ARBA" id="ARBA00022842"/>
    </source>
</evidence>
<evidence type="ECO:0000313" key="5">
    <source>
        <dbReference type="Proteomes" id="UP000000226"/>
    </source>
</evidence>
<dbReference type="OrthoDB" id="409330at2759"/>
<protein>
    <submittedName>
        <fullName evidence="4">Uncharacterized protein</fullName>
    </submittedName>
</protein>
<dbReference type="Pfam" id="PF05761">
    <property type="entry name" value="5_nucleotid"/>
    <property type="match status" value="1"/>
</dbReference>
<dbReference type="GO" id="GO:0046872">
    <property type="term" value="F:metal ion binding"/>
    <property type="evidence" value="ECO:0007669"/>
    <property type="project" value="UniProtKB-KW"/>
</dbReference>
<reference evidence="5" key="1">
    <citation type="journal article" date="2014" name="Nat. Genet.">
        <title>A reference genome for common bean and genome-wide analysis of dual domestications.</title>
        <authorList>
            <person name="Schmutz J."/>
            <person name="McClean P.E."/>
            <person name="Mamidi S."/>
            <person name="Wu G.A."/>
            <person name="Cannon S.B."/>
            <person name="Grimwood J."/>
            <person name="Jenkins J."/>
            <person name="Shu S."/>
            <person name="Song Q."/>
            <person name="Chavarro C."/>
            <person name="Torres-Torres M."/>
            <person name="Geffroy V."/>
            <person name="Moghaddam S.M."/>
            <person name="Gao D."/>
            <person name="Abernathy B."/>
            <person name="Barry K."/>
            <person name="Blair M."/>
            <person name="Brick M.A."/>
            <person name="Chovatia M."/>
            <person name="Gepts P."/>
            <person name="Goodstein D.M."/>
            <person name="Gonzales M."/>
            <person name="Hellsten U."/>
            <person name="Hyten D.L."/>
            <person name="Jia G."/>
            <person name="Kelly J.D."/>
            <person name="Kudrna D."/>
            <person name="Lee R."/>
            <person name="Richard M.M."/>
            <person name="Miklas P.N."/>
            <person name="Osorno J.M."/>
            <person name="Rodrigues J."/>
            <person name="Thareau V."/>
            <person name="Urrea C.A."/>
            <person name="Wang M."/>
            <person name="Yu Y."/>
            <person name="Zhang M."/>
            <person name="Wing R.A."/>
            <person name="Cregan P.B."/>
            <person name="Rokhsar D.S."/>
            <person name="Jackson S.A."/>
        </authorList>
    </citation>
    <scope>NUCLEOTIDE SEQUENCE [LARGE SCALE GENOMIC DNA]</scope>
    <source>
        <strain evidence="5">cv. G19833</strain>
    </source>
</reference>
<keyword evidence="5" id="KW-1185">Reference proteome</keyword>
<sequence>MLGCRLAYTHVESNVELEKESSPTDKGRWGYLSRADLWDKSHLMRQIEKYADIYTSRVSNFLYYTPFMHFRSQEQNLAHDSHTNYCSRVDKFPSNGKLD</sequence>
<proteinExistence type="predicted"/>
<keyword evidence="3" id="KW-0460">Magnesium</keyword>
<dbReference type="PANTHER" id="PTHR12103:SF22">
    <property type="entry name" value="HAD-SUPERFAMILY HYDROLASE, SUBFAMILY IG, 5'-NUCLEOTIDASE"/>
    <property type="match status" value="1"/>
</dbReference>
<dbReference type="GO" id="GO:0008253">
    <property type="term" value="F:5'-nucleotidase activity"/>
    <property type="evidence" value="ECO:0007669"/>
    <property type="project" value="TreeGrafter"/>
</dbReference>
<dbReference type="PANTHER" id="PTHR12103">
    <property type="entry name" value="5'-NUCLEOTIDASE DOMAIN-CONTAINING"/>
    <property type="match status" value="1"/>
</dbReference>
<dbReference type="SUPFAM" id="SSF56784">
    <property type="entry name" value="HAD-like"/>
    <property type="match status" value="1"/>
</dbReference>
<dbReference type="Gramene" id="ESW10564">
    <property type="protein sequence ID" value="ESW10564"/>
    <property type="gene ID" value="PHAVU_009G220300g"/>
</dbReference>
<dbReference type="InterPro" id="IPR008380">
    <property type="entry name" value="HAD-SF_hydro_IG_5-nucl"/>
</dbReference>
<dbReference type="AlphaFoldDB" id="V7AYA1"/>
<evidence type="ECO:0000256" key="2">
    <source>
        <dbReference type="ARBA" id="ARBA00022801"/>
    </source>
</evidence>
<accession>V7AYA1</accession>
<dbReference type="Proteomes" id="UP000000226">
    <property type="component" value="Chromosome 9"/>
</dbReference>
<name>V7AYA1_PHAVU</name>
<dbReference type="EMBL" id="CM002296">
    <property type="protein sequence ID" value="ESW10564.1"/>
    <property type="molecule type" value="Genomic_DNA"/>
</dbReference>
<dbReference type="InterPro" id="IPR036412">
    <property type="entry name" value="HAD-like_sf"/>
</dbReference>
<keyword evidence="2" id="KW-0378">Hydrolase</keyword>